<dbReference type="RefSeq" id="WP_373971564.1">
    <property type="nucleotide sequence ID" value="NZ_JBHDLJ010000004.1"/>
</dbReference>
<reference evidence="1 2" key="1">
    <citation type="submission" date="2024-09" db="EMBL/GenBank/DDBJ databases">
        <authorList>
            <person name="Salinas-Garcia M.A."/>
            <person name="Prieme A."/>
        </authorList>
    </citation>
    <scope>NUCLEOTIDE SEQUENCE [LARGE SCALE GENOMIC DNA]</scope>
    <source>
        <strain evidence="1 2">DSM 21081</strain>
    </source>
</reference>
<sequence>MIPARGGIGAGVAGIERDPETLLPVVADEALASAAAAGDAGDRVVVLLARGDYVAAGELVAEARLADPQDLRLRMLDADVVRASGDPHRAITRLRGLLEEFAGTDREADLHELLGVLHHTTHDHLAAAHRFRRTVDLRIAHGEGPEAVEATRRLLRAAERRAGGVR</sequence>
<gene>
    <name evidence="1" type="ORF">ACETWP_07345</name>
</gene>
<dbReference type="Proteomes" id="UP001575652">
    <property type="component" value="Unassembled WGS sequence"/>
</dbReference>
<proteinExistence type="predicted"/>
<evidence type="ECO:0000313" key="2">
    <source>
        <dbReference type="Proteomes" id="UP001575652"/>
    </source>
</evidence>
<keyword evidence="2" id="KW-1185">Reference proteome</keyword>
<dbReference type="InterPro" id="IPR011990">
    <property type="entry name" value="TPR-like_helical_dom_sf"/>
</dbReference>
<dbReference type="Gene3D" id="1.25.40.10">
    <property type="entry name" value="Tetratricopeptide repeat domain"/>
    <property type="match status" value="1"/>
</dbReference>
<comment type="caution">
    <text evidence="1">The sequence shown here is derived from an EMBL/GenBank/DDBJ whole genome shotgun (WGS) entry which is preliminary data.</text>
</comment>
<protein>
    <submittedName>
        <fullName evidence="1">Tetratricopeptide repeat protein</fullName>
    </submittedName>
</protein>
<dbReference type="EMBL" id="JBHDLJ010000004">
    <property type="protein sequence ID" value="MFB0834397.1"/>
    <property type="molecule type" value="Genomic_DNA"/>
</dbReference>
<name>A0ABV4UQ57_9MICC</name>
<accession>A0ABV4UQ57</accession>
<evidence type="ECO:0000313" key="1">
    <source>
        <dbReference type="EMBL" id="MFB0834397.1"/>
    </source>
</evidence>
<organism evidence="1 2">
    <name type="scientific">Arthrobacter halodurans</name>
    <dbReference type="NCBI Taxonomy" id="516699"/>
    <lineage>
        <taxon>Bacteria</taxon>
        <taxon>Bacillati</taxon>
        <taxon>Actinomycetota</taxon>
        <taxon>Actinomycetes</taxon>
        <taxon>Micrococcales</taxon>
        <taxon>Micrococcaceae</taxon>
        <taxon>Arthrobacter</taxon>
    </lineage>
</organism>